<dbReference type="Pfam" id="PF12335">
    <property type="entry name" value="SBF2"/>
    <property type="match status" value="1"/>
</dbReference>
<dbReference type="STRING" id="7574.A0A1S3I814"/>
<dbReference type="AlphaFoldDB" id="A0A1S3I814"/>
<dbReference type="PANTHER" id="PTHR13663:SF2">
    <property type="entry name" value="SIMILAR TO RIKEN CDNA 6430548M08"/>
    <property type="match status" value="1"/>
</dbReference>
<sequence length="553" mass="62212">MNFLRRFSQGGETEPPIKDEKPSPPPHPSNLRASFSGGASSLFSSVGAMKNGLFSDISSKLDNVTLKLSKRDSATTSPNHTTSSSGSSPPTSSPNGESLNGGMTENGKPTETIPNGQMSHGQVVSAHVHKTDQDNASLNNYLEDGVDLNNGVPNALDPGTKIRHLNKMKEGQTAGSKQDGNKKVRPPRPPRPKLEKKESFSGEDIFLKDTFVDERGRRRGKRRNSLLVSSDDEEEVLLAPGVDVTPSPGEAVREFTFDREGVMVAPADTENDPKGEDLMDFNDDEEEGLLHRMSSVSSSEVEYGGEVLQRSESQMSGQSWASAFSSDSQLDEHSRQVKEFMKIFVDKIFQGEAISQTDKARFGELCQENPGRLWFARNMNAQRVNTKTVDEQIFYRLIQFFAICLFECNEAEDFSPAKTLMNMCFTFCHEVRHPSGPVYKHFLYSYLKDQPIWRSLRFWNAAFFDAVQHERSRRHIQNSGNDNEDRRDDRKFERNITFGQLGNFTSNMLALGLTKQLCLEFLKKQSTIASLKEEQQKMLEENIHNWKEQAVMK</sequence>
<dbReference type="RefSeq" id="XP_013394001.1">
    <property type="nucleotide sequence ID" value="XM_013538547.1"/>
</dbReference>
<protein>
    <submittedName>
        <fullName evidence="4">Uncharacterized protein LOC106161551</fullName>
    </submittedName>
</protein>
<reference evidence="4" key="1">
    <citation type="journal article" date="2015" name="Nat. Commun.">
        <title>The Lingula genome provides insights into brachiopod evolution and the origin of phosphate biomineralization.</title>
        <authorList>
            <person name="Luo Y.J."/>
            <person name="Takeuchi T."/>
            <person name="Koyanagi R."/>
            <person name="Yamada L."/>
            <person name="Kanda M."/>
            <person name="Khalturina M."/>
            <person name="Fujie M."/>
            <person name="Yamasaki S.I."/>
            <person name="Endo K."/>
            <person name="Satoh N."/>
        </authorList>
    </citation>
    <scope>NUCLEOTIDE SEQUENCE</scope>
</reference>
<dbReference type="GeneID" id="106161551"/>
<dbReference type="InParanoid" id="A0A1S3I814"/>
<evidence type="ECO:0000313" key="4">
    <source>
        <dbReference type="RefSeq" id="XP_013394001.1"/>
    </source>
</evidence>
<dbReference type="KEGG" id="lak:106161551"/>
<feature type="compositionally biased region" description="Polar residues" evidence="1">
    <location>
        <begin position="95"/>
        <end position="122"/>
    </location>
</feature>
<proteinExistence type="predicted"/>
<dbReference type="InterPro" id="IPR022096">
    <property type="entry name" value="SBF1/SBF2"/>
</dbReference>
<evidence type="ECO:0000313" key="3">
    <source>
        <dbReference type="Proteomes" id="UP000085678"/>
    </source>
</evidence>
<reference evidence="4" key="2">
    <citation type="submission" date="2025-08" db="UniProtKB">
        <authorList>
            <consortium name="RefSeq"/>
        </authorList>
    </citation>
    <scope>IDENTIFICATION</scope>
</reference>
<feature type="region of interest" description="Disordered" evidence="1">
    <location>
        <begin position="69"/>
        <end position="201"/>
    </location>
</feature>
<accession>A0A1S3I814</accession>
<organism evidence="3 4">
    <name type="scientific">Lingula anatina</name>
    <name type="common">Brachiopod</name>
    <name type="synonym">Lingula unguis</name>
    <dbReference type="NCBI Taxonomy" id="7574"/>
    <lineage>
        <taxon>Eukaryota</taxon>
        <taxon>Metazoa</taxon>
        <taxon>Spiralia</taxon>
        <taxon>Lophotrochozoa</taxon>
        <taxon>Brachiopoda</taxon>
        <taxon>Linguliformea</taxon>
        <taxon>Lingulata</taxon>
        <taxon>Lingulida</taxon>
        <taxon>Linguloidea</taxon>
        <taxon>Lingulidae</taxon>
        <taxon>Lingula</taxon>
    </lineage>
</organism>
<keyword evidence="3" id="KW-1185">Reference proteome</keyword>
<name>A0A1S3I814_LINAN</name>
<feature type="compositionally biased region" description="Basic and acidic residues" evidence="1">
    <location>
        <begin position="192"/>
        <end position="201"/>
    </location>
</feature>
<feature type="compositionally biased region" description="Low complexity" evidence="1">
    <location>
        <begin position="74"/>
        <end position="94"/>
    </location>
</feature>
<feature type="region of interest" description="Disordered" evidence="1">
    <location>
        <begin position="1"/>
        <end position="42"/>
    </location>
</feature>
<dbReference type="Proteomes" id="UP000085678">
    <property type="component" value="Unplaced"/>
</dbReference>
<dbReference type="PANTHER" id="PTHR13663">
    <property type="entry name" value="SIMILAR TO RIKEN CDNA 6430548M08"/>
    <property type="match status" value="1"/>
</dbReference>
<dbReference type="OrthoDB" id="6268344at2759"/>
<evidence type="ECO:0000259" key="2">
    <source>
        <dbReference type="Pfam" id="PF12335"/>
    </source>
</evidence>
<feature type="compositionally biased region" description="Low complexity" evidence="1">
    <location>
        <begin position="29"/>
        <end position="42"/>
    </location>
</feature>
<dbReference type="InterPro" id="IPR039872">
    <property type="entry name" value="KIAA0513"/>
</dbReference>
<feature type="domain" description="SBF1/SBF2" evidence="2">
    <location>
        <begin position="341"/>
        <end position="539"/>
    </location>
</feature>
<evidence type="ECO:0000256" key="1">
    <source>
        <dbReference type="SAM" id="MobiDB-lite"/>
    </source>
</evidence>
<gene>
    <name evidence="4" type="primary">LOC106161551</name>
</gene>